<dbReference type="Gene3D" id="3.10.129.10">
    <property type="entry name" value="Hotdog Thioesterase"/>
    <property type="match status" value="1"/>
</dbReference>
<protein>
    <submittedName>
        <fullName evidence="1">Acyl-CoA thioester hydrolase</fullName>
    </submittedName>
</protein>
<organism evidence="1 2">
    <name type="scientific">Sphaerotilus hippei</name>
    <dbReference type="NCBI Taxonomy" id="744406"/>
    <lineage>
        <taxon>Bacteria</taxon>
        <taxon>Pseudomonadati</taxon>
        <taxon>Pseudomonadota</taxon>
        <taxon>Betaproteobacteria</taxon>
        <taxon>Burkholderiales</taxon>
        <taxon>Sphaerotilaceae</taxon>
        <taxon>Sphaerotilus</taxon>
    </lineage>
</organism>
<proteinExistence type="predicted"/>
<sequence length="142" mass="16055">MRFDLPEDRRLVFEMIIPIRWGDMDAYGHVNNAVYFRYLETVRVEWLRSLTLMPEPGSQGQGPVIVNAFCSFHRQLAHPGDVLARQYVGQVGRSSVQTYTTLSRHDAPDEVCASGGAKVVWVDLREQVSRPLPESLRQAIGA</sequence>
<evidence type="ECO:0000313" key="2">
    <source>
        <dbReference type="Proteomes" id="UP000247811"/>
    </source>
</evidence>
<dbReference type="InterPro" id="IPR029069">
    <property type="entry name" value="HotDog_dom_sf"/>
</dbReference>
<dbReference type="RefSeq" id="WP_110401142.1">
    <property type="nucleotide sequence ID" value="NZ_QJJS01000010.1"/>
</dbReference>
<name>A0A318GZZ3_9BURK</name>
<dbReference type="OrthoDB" id="9799036at2"/>
<gene>
    <name evidence="1" type="ORF">C7444_110126</name>
</gene>
<dbReference type="PANTHER" id="PTHR31793">
    <property type="entry name" value="4-HYDROXYBENZOYL-COA THIOESTERASE FAMILY MEMBER"/>
    <property type="match status" value="1"/>
</dbReference>
<dbReference type="Proteomes" id="UP000247811">
    <property type="component" value="Unassembled WGS sequence"/>
</dbReference>
<dbReference type="SUPFAM" id="SSF54637">
    <property type="entry name" value="Thioesterase/thiol ester dehydrase-isomerase"/>
    <property type="match status" value="1"/>
</dbReference>
<keyword evidence="1" id="KW-0378">Hydrolase</keyword>
<dbReference type="InterPro" id="IPR050563">
    <property type="entry name" value="4-hydroxybenzoyl-CoA_TE"/>
</dbReference>
<dbReference type="AlphaFoldDB" id="A0A318GZZ3"/>
<accession>A0A318GZZ3</accession>
<reference evidence="1 2" key="1">
    <citation type="submission" date="2018-05" db="EMBL/GenBank/DDBJ databases">
        <title>Genomic Encyclopedia of Type Strains, Phase IV (KMG-IV): sequencing the most valuable type-strain genomes for metagenomic binning, comparative biology and taxonomic classification.</title>
        <authorList>
            <person name="Goeker M."/>
        </authorList>
    </citation>
    <scope>NUCLEOTIDE SEQUENCE [LARGE SCALE GENOMIC DNA]</scope>
    <source>
        <strain evidence="1 2">DSM 566</strain>
    </source>
</reference>
<keyword evidence="2" id="KW-1185">Reference proteome</keyword>
<dbReference type="Pfam" id="PF13279">
    <property type="entry name" value="4HBT_2"/>
    <property type="match status" value="1"/>
</dbReference>
<dbReference type="EMBL" id="QJJS01000010">
    <property type="protein sequence ID" value="PXW95278.1"/>
    <property type="molecule type" value="Genomic_DNA"/>
</dbReference>
<dbReference type="GO" id="GO:0047617">
    <property type="term" value="F:fatty acyl-CoA hydrolase activity"/>
    <property type="evidence" value="ECO:0007669"/>
    <property type="project" value="TreeGrafter"/>
</dbReference>
<evidence type="ECO:0000313" key="1">
    <source>
        <dbReference type="EMBL" id="PXW95278.1"/>
    </source>
</evidence>
<comment type="caution">
    <text evidence="1">The sequence shown here is derived from an EMBL/GenBank/DDBJ whole genome shotgun (WGS) entry which is preliminary data.</text>
</comment>
<dbReference type="CDD" id="cd00586">
    <property type="entry name" value="4HBT"/>
    <property type="match status" value="1"/>
</dbReference>
<dbReference type="PANTHER" id="PTHR31793:SF24">
    <property type="entry name" value="LONG-CHAIN ACYL-COA THIOESTERASE FADM"/>
    <property type="match status" value="1"/>
</dbReference>